<gene>
    <name evidence="3" type="ORF">CAL27_10070</name>
</gene>
<feature type="domain" description="GGDEF" evidence="2">
    <location>
        <begin position="453"/>
        <end position="583"/>
    </location>
</feature>
<proteinExistence type="predicted"/>
<dbReference type="CDD" id="cd01949">
    <property type="entry name" value="GGDEF"/>
    <property type="match status" value="1"/>
</dbReference>
<reference evidence="3 4" key="1">
    <citation type="submission" date="2017-05" db="EMBL/GenBank/DDBJ databases">
        <title>Complete and WGS of Bordetella genogroups.</title>
        <authorList>
            <person name="Spilker T."/>
            <person name="Lipuma J."/>
        </authorList>
    </citation>
    <scope>NUCLEOTIDE SEQUENCE [LARGE SCALE GENOMIC DNA]</scope>
    <source>
        <strain evidence="3 4">AU9795</strain>
    </source>
</reference>
<organism evidence="3 4">
    <name type="scientific">Bordetella genomosp. 1</name>
    <dbReference type="NCBI Taxonomy" id="1395607"/>
    <lineage>
        <taxon>Bacteria</taxon>
        <taxon>Pseudomonadati</taxon>
        <taxon>Pseudomonadota</taxon>
        <taxon>Betaproteobacteria</taxon>
        <taxon>Burkholderiales</taxon>
        <taxon>Alcaligenaceae</taxon>
        <taxon>Bordetella</taxon>
    </lineage>
</organism>
<keyword evidence="1" id="KW-0812">Transmembrane</keyword>
<feature type="transmembrane region" description="Helical" evidence="1">
    <location>
        <begin position="80"/>
        <end position="101"/>
    </location>
</feature>
<evidence type="ECO:0000313" key="4">
    <source>
        <dbReference type="Proteomes" id="UP000216354"/>
    </source>
</evidence>
<protein>
    <recommendedName>
        <fullName evidence="2">GGDEF domain-containing protein</fullName>
    </recommendedName>
</protein>
<name>A0ABX4F042_9BORD</name>
<dbReference type="InterPro" id="IPR052163">
    <property type="entry name" value="DGC-Regulatory_Protein"/>
</dbReference>
<dbReference type="SMART" id="SM00267">
    <property type="entry name" value="GGDEF"/>
    <property type="match status" value="1"/>
</dbReference>
<keyword evidence="4" id="KW-1185">Reference proteome</keyword>
<keyword evidence="1" id="KW-0472">Membrane</keyword>
<dbReference type="InterPro" id="IPR029787">
    <property type="entry name" value="Nucleotide_cyclase"/>
</dbReference>
<dbReference type="PROSITE" id="PS50887">
    <property type="entry name" value="GGDEF"/>
    <property type="match status" value="1"/>
</dbReference>
<evidence type="ECO:0000259" key="2">
    <source>
        <dbReference type="PROSITE" id="PS50887"/>
    </source>
</evidence>
<dbReference type="NCBIfam" id="TIGR00254">
    <property type="entry name" value="GGDEF"/>
    <property type="match status" value="1"/>
</dbReference>
<evidence type="ECO:0000256" key="1">
    <source>
        <dbReference type="SAM" id="Phobius"/>
    </source>
</evidence>
<dbReference type="SUPFAM" id="SSF55073">
    <property type="entry name" value="Nucleotide cyclase"/>
    <property type="match status" value="1"/>
</dbReference>
<dbReference type="Pfam" id="PF00990">
    <property type="entry name" value="GGDEF"/>
    <property type="match status" value="1"/>
</dbReference>
<feature type="transmembrane region" description="Helical" evidence="1">
    <location>
        <begin position="348"/>
        <end position="369"/>
    </location>
</feature>
<dbReference type="EMBL" id="NEVR01000002">
    <property type="protein sequence ID" value="OZI65375.1"/>
    <property type="molecule type" value="Genomic_DNA"/>
</dbReference>
<dbReference type="CDD" id="cd18774">
    <property type="entry name" value="PDC2_HK_sensor"/>
    <property type="match status" value="1"/>
</dbReference>
<sequence length="594" mass="63695">MPRRPGRRVGVVPASVGALRFLATSGAATPPTWPHLGRKAVRLSEHAAKLPPPPTEKALLRPMDDAPAHTMRRRPTLRRALLTLVLVCTVPAALVAAGAVYEDYLLRKERVFESAVTTARNLVSEVERELHGIEAGLRVLATADDLAHGDMPSFHRRAEDALRLQNVDSYILIDPDGMQVINTNRPFGAPPVRSAIPRDTQQLAIQQRRTAISGLFHTAIGNELTLAVSVPVEIGGSVPYTLNAGIRPQRISEILQRHQLDVGWVAAALDANAVIVGRSRDENRYVGQSAVGSLAEAVRTRGEGTLLSETKEGIPVLTAFSHSADSHWAVAVGAPIATLSAELRRSMLIVIAAGAAIILGGLLLAYWLARTIERSVTALIAPAVALGSGGEIEVPRTRFRETVALGDALTHASHMLIKTQELAYHDPLTSLSNRLLFRELALHALAAAERNTRPVALLALDLDHFKHVNDTNGHGLGDLVLRIASDRMRATLRSADIVARFGGDEFVILLEDTSSEQAMRVAEDLIRVLSAPYPAVLSPVGASVGIAMYPRDALDLDTLLELADAALYAAKAAGRGRAQHAPPAPAGARSREPH</sequence>
<dbReference type="InterPro" id="IPR043128">
    <property type="entry name" value="Rev_trsase/Diguanyl_cyclase"/>
</dbReference>
<accession>A0ABX4F042</accession>
<dbReference type="Proteomes" id="UP000216354">
    <property type="component" value="Unassembled WGS sequence"/>
</dbReference>
<comment type="caution">
    <text evidence="3">The sequence shown here is derived from an EMBL/GenBank/DDBJ whole genome shotgun (WGS) entry which is preliminary data.</text>
</comment>
<dbReference type="PANTHER" id="PTHR46663">
    <property type="entry name" value="DIGUANYLATE CYCLASE DGCT-RELATED"/>
    <property type="match status" value="1"/>
</dbReference>
<evidence type="ECO:0000313" key="3">
    <source>
        <dbReference type="EMBL" id="OZI65375.1"/>
    </source>
</evidence>
<dbReference type="Gene3D" id="3.30.450.20">
    <property type="entry name" value="PAS domain"/>
    <property type="match status" value="1"/>
</dbReference>
<dbReference type="PANTHER" id="PTHR46663:SF3">
    <property type="entry name" value="SLL0267 PROTEIN"/>
    <property type="match status" value="1"/>
</dbReference>
<keyword evidence="1" id="KW-1133">Transmembrane helix</keyword>
<dbReference type="CDD" id="cd18773">
    <property type="entry name" value="PDC1_HK_sensor"/>
    <property type="match status" value="1"/>
</dbReference>
<dbReference type="InterPro" id="IPR000160">
    <property type="entry name" value="GGDEF_dom"/>
</dbReference>
<dbReference type="Gene3D" id="3.30.70.270">
    <property type="match status" value="1"/>
</dbReference>